<sequence>MRELAACHAMFSFDKRVCRLLALSSSQPVRLILVSYLPSTDNVPSSEVFVATRQNGCCS</sequence>
<dbReference type="EMBL" id="VSRR010001087">
    <property type="protein sequence ID" value="MPC22426.1"/>
    <property type="molecule type" value="Genomic_DNA"/>
</dbReference>
<dbReference type="Proteomes" id="UP000324222">
    <property type="component" value="Unassembled WGS sequence"/>
</dbReference>
<evidence type="ECO:0000313" key="1">
    <source>
        <dbReference type="EMBL" id="MPC22426.1"/>
    </source>
</evidence>
<gene>
    <name evidence="1" type="ORF">E2C01_015441</name>
</gene>
<reference evidence="1 2" key="1">
    <citation type="submission" date="2019-05" db="EMBL/GenBank/DDBJ databases">
        <title>Another draft genome of Portunus trituberculatus and its Hox gene families provides insights of decapod evolution.</title>
        <authorList>
            <person name="Jeong J.-H."/>
            <person name="Song I."/>
            <person name="Kim S."/>
            <person name="Choi T."/>
            <person name="Kim D."/>
            <person name="Ryu S."/>
            <person name="Kim W."/>
        </authorList>
    </citation>
    <scope>NUCLEOTIDE SEQUENCE [LARGE SCALE GENOMIC DNA]</scope>
    <source>
        <tissue evidence="1">Muscle</tissue>
    </source>
</reference>
<name>A0A5B7DN72_PORTR</name>
<evidence type="ECO:0000313" key="2">
    <source>
        <dbReference type="Proteomes" id="UP000324222"/>
    </source>
</evidence>
<dbReference type="AlphaFoldDB" id="A0A5B7DN72"/>
<accession>A0A5B7DN72</accession>
<keyword evidence="2" id="KW-1185">Reference proteome</keyword>
<organism evidence="1 2">
    <name type="scientific">Portunus trituberculatus</name>
    <name type="common">Swimming crab</name>
    <name type="synonym">Neptunus trituberculatus</name>
    <dbReference type="NCBI Taxonomy" id="210409"/>
    <lineage>
        <taxon>Eukaryota</taxon>
        <taxon>Metazoa</taxon>
        <taxon>Ecdysozoa</taxon>
        <taxon>Arthropoda</taxon>
        <taxon>Crustacea</taxon>
        <taxon>Multicrustacea</taxon>
        <taxon>Malacostraca</taxon>
        <taxon>Eumalacostraca</taxon>
        <taxon>Eucarida</taxon>
        <taxon>Decapoda</taxon>
        <taxon>Pleocyemata</taxon>
        <taxon>Brachyura</taxon>
        <taxon>Eubrachyura</taxon>
        <taxon>Portunoidea</taxon>
        <taxon>Portunidae</taxon>
        <taxon>Portuninae</taxon>
        <taxon>Portunus</taxon>
    </lineage>
</organism>
<protein>
    <submittedName>
        <fullName evidence="1">Uncharacterized protein</fullName>
    </submittedName>
</protein>
<proteinExistence type="predicted"/>
<comment type="caution">
    <text evidence="1">The sequence shown here is derived from an EMBL/GenBank/DDBJ whole genome shotgun (WGS) entry which is preliminary data.</text>
</comment>